<dbReference type="RefSeq" id="WP_387892480.1">
    <property type="nucleotide sequence ID" value="NZ_JBIAWJ010000031.1"/>
</dbReference>
<evidence type="ECO:0000256" key="1">
    <source>
        <dbReference type="SAM" id="MobiDB-lite"/>
    </source>
</evidence>
<gene>
    <name evidence="2" type="ORF">ACFY1D_37135</name>
</gene>
<dbReference type="EMBL" id="JBIAWJ010000031">
    <property type="protein sequence ID" value="MFF4526998.1"/>
    <property type="molecule type" value="Genomic_DNA"/>
</dbReference>
<evidence type="ECO:0000313" key="2">
    <source>
        <dbReference type="EMBL" id="MFF4526998.1"/>
    </source>
</evidence>
<sequence length="75" mass="8426">MTESEKRGWRPTRTQKIVAVLVVLIGWTLLANQWADKGCGLPQGYSLVIQHGTPDRDEGCEDEPTGPEYTDQYYG</sequence>
<feature type="region of interest" description="Disordered" evidence="1">
    <location>
        <begin position="52"/>
        <end position="75"/>
    </location>
</feature>
<protein>
    <recommendedName>
        <fullName evidence="4">Secreted protein</fullName>
    </recommendedName>
</protein>
<name>A0ABW6UY13_9ACTN</name>
<dbReference type="Proteomes" id="UP001602058">
    <property type="component" value="Unassembled WGS sequence"/>
</dbReference>
<proteinExistence type="predicted"/>
<evidence type="ECO:0008006" key="4">
    <source>
        <dbReference type="Google" id="ProtNLM"/>
    </source>
</evidence>
<evidence type="ECO:0000313" key="3">
    <source>
        <dbReference type="Proteomes" id="UP001602058"/>
    </source>
</evidence>
<keyword evidence="3" id="KW-1185">Reference proteome</keyword>
<comment type="caution">
    <text evidence="2">The sequence shown here is derived from an EMBL/GenBank/DDBJ whole genome shotgun (WGS) entry which is preliminary data.</text>
</comment>
<organism evidence="2 3">
    <name type="scientific">Streptomyces bluensis</name>
    <dbReference type="NCBI Taxonomy" id="33897"/>
    <lineage>
        <taxon>Bacteria</taxon>
        <taxon>Bacillati</taxon>
        <taxon>Actinomycetota</taxon>
        <taxon>Actinomycetes</taxon>
        <taxon>Kitasatosporales</taxon>
        <taxon>Streptomycetaceae</taxon>
        <taxon>Streptomyces</taxon>
    </lineage>
</organism>
<reference evidence="2 3" key="1">
    <citation type="submission" date="2024-10" db="EMBL/GenBank/DDBJ databases">
        <title>The Natural Products Discovery Center: Release of the First 8490 Sequenced Strains for Exploring Actinobacteria Biosynthetic Diversity.</title>
        <authorList>
            <person name="Kalkreuter E."/>
            <person name="Kautsar S.A."/>
            <person name="Yang D."/>
            <person name="Bader C.D."/>
            <person name="Teijaro C.N."/>
            <person name="Fluegel L."/>
            <person name="Davis C.M."/>
            <person name="Simpson J.R."/>
            <person name="Lauterbach L."/>
            <person name="Steele A.D."/>
            <person name="Gui C."/>
            <person name="Meng S."/>
            <person name="Li G."/>
            <person name="Viehrig K."/>
            <person name="Ye F."/>
            <person name="Su P."/>
            <person name="Kiefer A.F."/>
            <person name="Nichols A."/>
            <person name="Cepeda A.J."/>
            <person name="Yan W."/>
            <person name="Fan B."/>
            <person name="Jiang Y."/>
            <person name="Adhikari A."/>
            <person name="Zheng C.-J."/>
            <person name="Schuster L."/>
            <person name="Cowan T.M."/>
            <person name="Smanski M.J."/>
            <person name="Chevrette M.G."/>
            <person name="De Carvalho L.P.S."/>
            <person name="Shen B."/>
        </authorList>
    </citation>
    <scope>NUCLEOTIDE SEQUENCE [LARGE SCALE GENOMIC DNA]</scope>
    <source>
        <strain evidence="2 3">NPDC001390</strain>
    </source>
</reference>
<accession>A0ABW6UY13</accession>